<evidence type="ECO:0000313" key="4">
    <source>
        <dbReference type="EMBL" id="EBN8514905.1"/>
    </source>
</evidence>
<dbReference type="InterPro" id="IPR025153">
    <property type="entry name" value="Ead_Ea22"/>
</dbReference>
<feature type="coiled-coil region" evidence="1">
    <location>
        <begin position="145"/>
        <end position="179"/>
    </location>
</feature>
<evidence type="ECO:0000313" key="5">
    <source>
        <dbReference type="EMBL" id="EBO4484707.1"/>
    </source>
</evidence>
<reference evidence="6" key="2">
    <citation type="submission" date="2019-06" db="EMBL/GenBank/DDBJ databases">
        <authorList>
            <consortium name="NARMS: The National Antimicrobial Resistance Monitoring System"/>
        </authorList>
    </citation>
    <scope>NUCLEOTIDE SEQUENCE</scope>
    <source>
        <strain evidence="6">FSIS11922028</strain>
    </source>
</reference>
<keyword evidence="1" id="KW-0175">Coiled coil</keyword>
<proteinExistence type="predicted"/>
<dbReference type="EMBL" id="AAILHG010000126">
    <property type="protein sequence ID" value="ECF4713487.1"/>
    <property type="molecule type" value="Genomic_DNA"/>
</dbReference>
<evidence type="ECO:0000256" key="1">
    <source>
        <dbReference type="SAM" id="Coils"/>
    </source>
</evidence>
<accession>A0A5T5ZHM4</accession>
<evidence type="ECO:0000313" key="6">
    <source>
        <dbReference type="EMBL" id="ECF4713487.1"/>
    </source>
</evidence>
<dbReference type="AlphaFoldDB" id="A0A5T5ZHM4"/>
<comment type="caution">
    <text evidence="2">The sequence shown here is derived from an EMBL/GenBank/DDBJ whole genome shotgun (WGS) entry which is preliminary data.</text>
</comment>
<gene>
    <name evidence="4" type="ORF">D1V36_08430</name>
    <name evidence="5" type="ORF">DM522_20315</name>
    <name evidence="3" type="ORF">DO290_20735</name>
    <name evidence="2" type="ORF">DY488_11365</name>
    <name evidence="6" type="ORF">FK359_25395</name>
</gene>
<organism evidence="2">
    <name type="scientific">Salmonella enterica</name>
    <name type="common">Salmonella choleraesuis</name>
    <dbReference type="NCBI Taxonomy" id="28901"/>
    <lineage>
        <taxon>Bacteria</taxon>
        <taxon>Pseudomonadati</taxon>
        <taxon>Pseudomonadota</taxon>
        <taxon>Gammaproteobacteria</taxon>
        <taxon>Enterobacterales</taxon>
        <taxon>Enterobacteriaceae</taxon>
        <taxon>Salmonella</taxon>
    </lineage>
</organism>
<dbReference type="EMBL" id="AAGFIY010000015">
    <property type="protein sequence ID" value="EBN2702394.1"/>
    <property type="molecule type" value="Genomic_DNA"/>
</dbReference>
<reference evidence="2" key="1">
    <citation type="submission" date="2018-08" db="EMBL/GenBank/DDBJ databases">
        <authorList>
            <consortium name="PulseNet: The National Subtyping Network for Foodborne Disease Surveillance"/>
            <person name="Tarr C.L."/>
            <person name="Trees E."/>
            <person name="Katz L.S."/>
            <person name="Carleton-Romer H.A."/>
            <person name="Stroika S."/>
            <person name="Kucerova Z."/>
            <person name="Roache K.F."/>
            <person name="Sabol A.L."/>
            <person name="Besser J."/>
            <person name="Gerner-Smidt P."/>
        </authorList>
    </citation>
    <scope>NUCLEOTIDE SEQUENCE</scope>
    <source>
        <strain evidence="5">PNUSAS040663</strain>
        <strain evidence="3">PNUSAS042006</strain>
        <strain evidence="4">PNUSAS046174</strain>
        <strain evidence="2">PNUSAS049372</strain>
    </source>
</reference>
<dbReference type="EMBL" id="AAGGYX010000005">
    <property type="protein sequence ID" value="EBN8514905.1"/>
    <property type="molecule type" value="Genomic_DNA"/>
</dbReference>
<evidence type="ECO:0000313" key="2">
    <source>
        <dbReference type="EMBL" id="EBM3688185.1"/>
    </source>
</evidence>
<sequence length="270" mass="30037">MSNIDKQALRERYSPKPVPECHICGEEMTIQRMSASRITYGCTGATYDDKGCHYAEGRSIADDHYEQSRVTVVDVSDPDVLALLDELEAARQRIAEQSAIVAAAEKLVRCKGRYHSELNYRALAKLFGVVTPDLPPLEHENVHYADAAEVEITALRQRIQELEAKLETADKLQDSAFRDGLKAGFSYGQTDDQSGFAQCMSAYNTTPASLLPDGLIRAVHFYEQVKRENPPVETGAWKDAIDWVLKEACLAASTLESSREHEAISQQEKA</sequence>
<name>A0A5T5ZHM4_SALER</name>
<dbReference type="EMBL" id="AAGCKI010000004">
    <property type="protein sequence ID" value="EBM3688185.1"/>
    <property type="molecule type" value="Genomic_DNA"/>
</dbReference>
<dbReference type="EMBL" id="AAGINW010000041">
    <property type="protein sequence ID" value="EBO4484707.1"/>
    <property type="molecule type" value="Genomic_DNA"/>
</dbReference>
<dbReference type="Pfam" id="PF13935">
    <property type="entry name" value="Ead_Ea22"/>
    <property type="match status" value="1"/>
</dbReference>
<protein>
    <submittedName>
        <fullName evidence="2">Ead/Ea22-like family protein</fullName>
    </submittedName>
</protein>
<evidence type="ECO:0000313" key="3">
    <source>
        <dbReference type="EMBL" id="EBN2702394.1"/>
    </source>
</evidence>